<dbReference type="OrthoDB" id="4587245at2759"/>
<evidence type="ECO:0000313" key="1">
    <source>
        <dbReference type="EMBL" id="EAQ93368.1"/>
    </source>
</evidence>
<reference evidence="2" key="1">
    <citation type="journal article" date="2015" name="Genome Announc.">
        <title>Draft genome sequence of the cellulolytic fungus Chaetomium globosum.</title>
        <authorList>
            <person name="Cuomo C.A."/>
            <person name="Untereiner W.A."/>
            <person name="Ma L.-J."/>
            <person name="Grabherr M."/>
            <person name="Birren B.W."/>
        </authorList>
    </citation>
    <scope>NUCLEOTIDE SEQUENCE [LARGE SCALE GENOMIC DNA]</scope>
    <source>
        <strain evidence="2">ATCC 6205 / CBS 148.51 / DSM 1962 / NBRC 6347 / NRRL 1970</strain>
    </source>
</reference>
<sequence length="123" mass="14316">MNALERQDLQLLLEKDLGHAWWYCHCCSLLLPISTQGPTGGTRDGLSWVAGWDFNRPYHNRHWLEGSSFSVDYQSVRLVMNRHFFGPLKGQMAAALVRKMVHPNCTRRAFSLSYPDPKWRRLD</sequence>
<dbReference type="Proteomes" id="UP000001056">
    <property type="component" value="Unassembled WGS sequence"/>
</dbReference>
<proteinExistence type="predicted"/>
<dbReference type="GeneID" id="4386427"/>
<dbReference type="EMBL" id="CH408029">
    <property type="protein sequence ID" value="EAQ93368.1"/>
    <property type="molecule type" value="Genomic_DNA"/>
</dbReference>
<dbReference type="RefSeq" id="XP_001220824.1">
    <property type="nucleotide sequence ID" value="XM_001220823.1"/>
</dbReference>
<dbReference type="AlphaFoldDB" id="Q2HDV1"/>
<dbReference type="HOGENOM" id="CLU_2014985_0_0_1"/>
<organism evidence="1 2">
    <name type="scientific">Chaetomium globosum (strain ATCC 6205 / CBS 148.51 / DSM 1962 / NBRC 6347 / NRRL 1970)</name>
    <name type="common">Soil fungus</name>
    <dbReference type="NCBI Taxonomy" id="306901"/>
    <lineage>
        <taxon>Eukaryota</taxon>
        <taxon>Fungi</taxon>
        <taxon>Dikarya</taxon>
        <taxon>Ascomycota</taxon>
        <taxon>Pezizomycotina</taxon>
        <taxon>Sordariomycetes</taxon>
        <taxon>Sordariomycetidae</taxon>
        <taxon>Sordariales</taxon>
        <taxon>Chaetomiaceae</taxon>
        <taxon>Chaetomium</taxon>
    </lineage>
</organism>
<evidence type="ECO:0000313" key="2">
    <source>
        <dbReference type="Proteomes" id="UP000001056"/>
    </source>
</evidence>
<dbReference type="VEuPathDB" id="FungiDB:CHGG_01603"/>
<name>Q2HDV1_CHAGB</name>
<dbReference type="InParanoid" id="Q2HDV1"/>
<keyword evidence="2" id="KW-1185">Reference proteome</keyword>
<accession>Q2HDV1</accession>
<protein>
    <submittedName>
        <fullName evidence="1">Uncharacterized protein</fullName>
    </submittedName>
</protein>
<gene>
    <name evidence="1" type="ORF">CHGG_01603</name>
</gene>